<gene>
    <name evidence="2" type="ORF">K7G82_18475</name>
</gene>
<accession>A0ABS7PSZ6</accession>
<dbReference type="Gene3D" id="3.10.450.50">
    <property type="match status" value="1"/>
</dbReference>
<proteinExistence type="predicted"/>
<comment type="caution">
    <text evidence="2">The sequence shown here is derived from an EMBL/GenBank/DDBJ whole genome shotgun (WGS) entry which is preliminary data.</text>
</comment>
<evidence type="ECO:0000313" key="2">
    <source>
        <dbReference type="EMBL" id="MBY8824296.1"/>
    </source>
</evidence>
<evidence type="ECO:0000259" key="1">
    <source>
        <dbReference type="Pfam" id="PF12680"/>
    </source>
</evidence>
<organism evidence="2 3">
    <name type="scientific">Sphingomonas colocasiae</name>
    <dbReference type="NCBI Taxonomy" id="1848973"/>
    <lineage>
        <taxon>Bacteria</taxon>
        <taxon>Pseudomonadati</taxon>
        <taxon>Pseudomonadota</taxon>
        <taxon>Alphaproteobacteria</taxon>
        <taxon>Sphingomonadales</taxon>
        <taxon>Sphingomonadaceae</taxon>
        <taxon>Sphingomonas</taxon>
    </lineage>
</organism>
<sequence>MNRDPVLDEAIAAYASRDTVSNAQRSALETLAKWHNAIGAKDLEVLRGMMDAGIVIELPFNESGKTDRESYRVYSGIEQCCAFWTSAFAAEGVIHGISEVDLTVDGAGARIFFECRGHLTMANGRDYRNRYVMRMDLCDGRVLRCKEYYNPIQSAYAFGRPIAGQFMLDRL</sequence>
<name>A0ABS7PSZ6_9SPHN</name>
<dbReference type="InterPro" id="IPR032710">
    <property type="entry name" value="NTF2-like_dom_sf"/>
</dbReference>
<keyword evidence="3" id="KW-1185">Reference proteome</keyword>
<reference evidence="2 3" key="1">
    <citation type="submission" date="2021-08" db="EMBL/GenBank/DDBJ databases">
        <authorList>
            <person name="Tuo L."/>
        </authorList>
    </citation>
    <scope>NUCLEOTIDE SEQUENCE [LARGE SCALE GENOMIC DNA]</scope>
    <source>
        <strain evidence="2 3">JCM 31229</strain>
    </source>
</reference>
<protein>
    <submittedName>
        <fullName evidence="2">Nuclear transport factor 2 family protein</fullName>
    </submittedName>
</protein>
<dbReference type="RefSeq" id="WP_222991370.1">
    <property type="nucleotide sequence ID" value="NZ_JAINVV010000008.1"/>
</dbReference>
<dbReference type="InterPro" id="IPR037401">
    <property type="entry name" value="SnoaL-like"/>
</dbReference>
<evidence type="ECO:0000313" key="3">
    <source>
        <dbReference type="Proteomes" id="UP000706039"/>
    </source>
</evidence>
<feature type="domain" description="SnoaL-like" evidence="1">
    <location>
        <begin position="33"/>
        <end position="144"/>
    </location>
</feature>
<dbReference type="SUPFAM" id="SSF54427">
    <property type="entry name" value="NTF2-like"/>
    <property type="match status" value="1"/>
</dbReference>
<dbReference type="Pfam" id="PF12680">
    <property type="entry name" value="SnoaL_2"/>
    <property type="match status" value="1"/>
</dbReference>
<dbReference type="Proteomes" id="UP000706039">
    <property type="component" value="Unassembled WGS sequence"/>
</dbReference>
<dbReference type="EMBL" id="JAINVV010000008">
    <property type="protein sequence ID" value="MBY8824296.1"/>
    <property type="molecule type" value="Genomic_DNA"/>
</dbReference>